<evidence type="ECO:0000313" key="2">
    <source>
        <dbReference type="Proteomes" id="UP000198900"/>
    </source>
</evidence>
<gene>
    <name evidence="1" type="ORF">SAMN04487926_10348</name>
</gene>
<dbReference type="PANTHER" id="PTHR40267">
    <property type="entry name" value="BLR3294 PROTEIN"/>
    <property type="match status" value="1"/>
</dbReference>
<dbReference type="Pfam" id="PF17645">
    <property type="entry name" value="Amdase"/>
    <property type="match status" value="1"/>
</dbReference>
<evidence type="ECO:0000313" key="1">
    <source>
        <dbReference type="EMBL" id="SDH24549.1"/>
    </source>
</evidence>
<dbReference type="PIRSF" id="PIRSF015736">
    <property type="entry name" value="MI"/>
    <property type="match status" value="1"/>
</dbReference>
<reference evidence="1" key="1">
    <citation type="submission" date="2016-10" db="EMBL/GenBank/DDBJ databases">
        <authorList>
            <person name="Varghese N."/>
            <person name="Submissions S."/>
        </authorList>
    </citation>
    <scope>NUCLEOTIDE SEQUENCE [LARGE SCALE GENOMIC DNA]</scope>
    <source>
        <strain evidence="1">YR281</strain>
    </source>
</reference>
<dbReference type="Gene3D" id="3.40.50.12500">
    <property type="match status" value="1"/>
</dbReference>
<dbReference type="Proteomes" id="UP000198900">
    <property type="component" value="Unassembled WGS sequence"/>
</dbReference>
<protein>
    <submittedName>
        <fullName evidence="1">Maleate isomerase</fullName>
    </submittedName>
</protein>
<keyword evidence="1" id="KW-0413">Isomerase</keyword>
<accession>A0A7Z7B224</accession>
<dbReference type="InterPro" id="IPR053714">
    <property type="entry name" value="Iso_Racemase_Enz_sf"/>
</dbReference>
<comment type="caution">
    <text evidence="1">The sequence shown here is derived from an EMBL/GenBank/DDBJ whole genome shotgun (WGS) entry which is preliminary data.</text>
</comment>
<organism evidence="1 2">
    <name type="scientific">Paraburkholderia steynii</name>
    <dbReference type="NCBI Taxonomy" id="1245441"/>
    <lineage>
        <taxon>Bacteria</taxon>
        <taxon>Pseudomonadati</taxon>
        <taxon>Pseudomonadota</taxon>
        <taxon>Betaproteobacteria</taxon>
        <taxon>Burkholderiales</taxon>
        <taxon>Burkholderiaceae</taxon>
        <taxon>Paraburkholderia</taxon>
    </lineage>
</organism>
<dbReference type="InterPro" id="IPR026286">
    <property type="entry name" value="MaiA/AMDase"/>
</dbReference>
<dbReference type="PANTHER" id="PTHR40267:SF1">
    <property type="entry name" value="BLR3294 PROTEIN"/>
    <property type="match status" value="1"/>
</dbReference>
<dbReference type="GO" id="GO:0016853">
    <property type="term" value="F:isomerase activity"/>
    <property type="evidence" value="ECO:0007669"/>
    <property type="project" value="UniProtKB-KW"/>
</dbReference>
<proteinExistence type="predicted"/>
<dbReference type="AlphaFoldDB" id="A0A7Z7B224"/>
<sequence>MDIDYGSVGRIGLIVPSANVAAEPEIAAMLPPGVALYTTRLKLAGSSPADIEGMAARAGEGAELLADAKVDVIAFHCTAASAWSPDADQELTTMLVKRSGLPATTTATALLNALAALEAGSIVLVSPYVEEINAREIAFLRGRGISVLDQHGIGIADPHMMNRVDPQTWISLVEKHVHPDADAYFISCAAIRAAGVIETLEKRLGKPVVTSNQLIAWQSLREIGIKSSVKGFGRLMEI</sequence>
<dbReference type="EMBL" id="FNDI01000003">
    <property type="protein sequence ID" value="SDH24549.1"/>
    <property type="molecule type" value="Genomic_DNA"/>
</dbReference>
<name>A0A7Z7B224_9BURK</name>
<keyword evidence="2" id="KW-1185">Reference proteome</keyword>
<dbReference type="RefSeq" id="WP_091776310.1">
    <property type="nucleotide sequence ID" value="NZ_FNDI01000003.1"/>
</dbReference>